<name>A0AA95LXX8_9BACI</name>
<dbReference type="AlphaFoldDB" id="A0AA95LXX8"/>
<feature type="transmembrane region" description="Helical" evidence="1">
    <location>
        <begin position="12"/>
        <end position="30"/>
    </location>
</feature>
<keyword evidence="1" id="KW-0472">Membrane</keyword>
<organism evidence="2 3">
    <name type="scientific">Bacillus wiedmannii</name>
    <dbReference type="NCBI Taxonomy" id="1890302"/>
    <lineage>
        <taxon>Bacteria</taxon>
        <taxon>Bacillati</taxon>
        <taxon>Bacillota</taxon>
        <taxon>Bacilli</taxon>
        <taxon>Bacillales</taxon>
        <taxon>Bacillaceae</taxon>
        <taxon>Bacillus</taxon>
        <taxon>Bacillus cereus group</taxon>
    </lineage>
</organism>
<reference evidence="2" key="1">
    <citation type="submission" date="2023-05" db="EMBL/GenBank/DDBJ databases">
        <title>Comparative genomics of Bacillaceae isolates and their secondary metabolite potential.</title>
        <authorList>
            <person name="Song L."/>
            <person name="Nielsen L.J."/>
            <person name="Mohite O."/>
            <person name="Xu X."/>
            <person name="Weber T."/>
            <person name="Kovacs A.T."/>
        </authorList>
    </citation>
    <scope>NUCLEOTIDE SEQUENCE</scope>
    <source>
        <strain evidence="2">LN15</strain>
    </source>
</reference>
<sequence>MNIDFALKDLIPFGSAMLGAVTGGFITYSMSRATQRKEKRLKGLQSISELKLLIYEISNDAIELQGKLEAELKRDELFGSDENLKAIVIKTKEFFNNLLTGKWTDFYIKAVHINKEVFLETRTKYKKLLDLQGELMRAGIKIKKNGVKLYLKEVIDIVNSSFELLSELGAFLEKIEGNLIQEYMNKYIKEKRFYIF</sequence>
<dbReference type="Proteomes" id="UP001178303">
    <property type="component" value="Chromosome"/>
</dbReference>
<protein>
    <submittedName>
        <fullName evidence="2">Uncharacterized protein</fullName>
    </submittedName>
</protein>
<dbReference type="RefSeq" id="WP_283886099.1">
    <property type="nucleotide sequence ID" value="NZ_CP126099.1"/>
</dbReference>
<evidence type="ECO:0000256" key="1">
    <source>
        <dbReference type="SAM" id="Phobius"/>
    </source>
</evidence>
<keyword evidence="1" id="KW-1133">Transmembrane helix</keyword>
<evidence type="ECO:0000313" key="3">
    <source>
        <dbReference type="Proteomes" id="UP001178303"/>
    </source>
</evidence>
<keyword evidence="1" id="KW-0812">Transmembrane</keyword>
<evidence type="ECO:0000313" key="2">
    <source>
        <dbReference type="EMBL" id="WHY31670.1"/>
    </source>
</evidence>
<gene>
    <name evidence="2" type="ORF">QNH45_13160</name>
</gene>
<dbReference type="EMBL" id="CP126099">
    <property type="protein sequence ID" value="WHY31670.1"/>
    <property type="molecule type" value="Genomic_DNA"/>
</dbReference>
<proteinExistence type="predicted"/>
<accession>A0AA95LXX8</accession>